<accession>A0ABR7LYH9</accession>
<dbReference type="PROSITE" id="PS00175">
    <property type="entry name" value="PG_MUTASE"/>
    <property type="match status" value="1"/>
</dbReference>
<evidence type="ECO:0000313" key="1">
    <source>
        <dbReference type="EMBL" id="MBC6469906.1"/>
    </source>
</evidence>
<keyword evidence="2" id="KW-1185">Reference proteome</keyword>
<dbReference type="CDD" id="cd07067">
    <property type="entry name" value="HP_PGM_like"/>
    <property type="match status" value="1"/>
</dbReference>
<sequence length="236" mass="26109">MRGRRPVRAGPAAYGRELRVRAWLIRHGQSESNAGLPTNGPGTAPLTALGRQQAGRVAESFTEEPALIVSSSFVRARQTAEPTRRRFPGRPYEEWPVQEFTYLGGLHGPATTAEQRRPHAAAYWERSDPHYVHGGDGESFADLMGRVDDLLGRMADRPTGLVAVFTHGLFMRAVVWSLLTGGHEKPDTDRMRDYQRFNRRFATPNGCIVELRWTGDGPLVLGSVTHHPPHLVSGVG</sequence>
<dbReference type="InterPro" id="IPR029033">
    <property type="entry name" value="His_PPase_superfam"/>
</dbReference>
<reference evidence="1 2" key="1">
    <citation type="submission" date="2020-06" db="EMBL/GenBank/DDBJ databases">
        <title>Actinomadura xiongansis sp. nov., isolated from soil of Baiyangdian.</title>
        <authorList>
            <person name="Zhang X."/>
        </authorList>
    </citation>
    <scope>NUCLEOTIDE SEQUENCE [LARGE SCALE GENOMIC DNA]</scope>
    <source>
        <strain evidence="1 2">HBUM206468</strain>
    </source>
</reference>
<gene>
    <name evidence="1" type="ORF">HKK74_31095</name>
</gene>
<dbReference type="SUPFAM" id="SSF53254">
    <property type="entry name" value="Phosphoglycerate mutase-like"/>
    <property type="match status" value="1"/>
</dbReference>
<comment type="caution">
    <text evidence="1">The sequence shown here is derived from an EMBL/GenBank/DDBJ whole genome shotgun (WGS) entry which is preliminary data.</text>
</comment>
<dbReference type="PANTHER" id="PTHR48100">
    <property type="entry name" value="BROAD-SPECIFICITY PHOSPHATASE YOR283W-RELATED"/>
    <property type="match status" value="1"/>
</dbReference>
<dbReference type="InterPro" id="IPR001345">
    <property type="entry name" value="PG/BPGM_mutase_AS"/>
</dbReference>
<dbReference type="EMBL" id="JABVEC010000033">
    <property type="protein sequence ID" value="MBC6469906.1"/>
    <property type="molecule type" value="Genomic_DNA"/>
</dbReference>
<dbReference type="Gene3D" id="3.40.50.1240">
    <property type="entry name" value="Phosphoglycerate mutase-like"/>
    <property type="match status" value="1"/>
</dbReference>
<dbReference type="SMART" id="SM00855">
    <property type="entry name" value="PGAM"/>
    <property type="match status" value="1"/>
</dbReference>
<organism evidence="1 2">
    <name type="scientific">Actinomadura alba</name>
    <dbReference type="NCBI Taxonomy" id="406431"/>
    <lineage>
        <taxon>Bacteria</taxon>
        <taxon>Bacillati</taxon>
        <taxon>Actinomycetota</taxon>
        <taxon>Actinomycetes</taxon>
        <taxon>Streptosporangiales</taxon>
        <taxon>Thermomonosporaceae</taxon>
        <taxon>Actinomadura</taxon>
    </lineage>
</organism>
<name>A0ABR7LYH9_9ACTN</name>
<dbReference type="InterPro" id="IPR013078">
    <property type="entry name" value="His_Pase_superF_clade-1"/>
</dbReference>
<protein>
    <submittedName>
        <fullName evidence="1">Histidine phosphatase family protein</fullName>
    </submittedName>
</protein>
<dbReference type="InterPro" id="IPR050275">
    <property type="entry name" value="PGM_Phosphatase"/>
</dbReference>
<evidence type="ECO:0000313" key="2">
    <source>
        <dbReference type="Proteomes" id="UP000805614"/>
    </source>
</evidence>
<proteinExistence type="predicted"/>
<dbReference type="Pfam" id="PF00300">
    <property type="entry name" value="His_Phos_1"/>
    <property type="match status" value="1"/>
</dbReference>
<dbReference type="Proteomes" id="UP000805614">
    <property type="component" value="Unassembled WGS sequence"/>
</dbReference>